<protein>
    <submittedName>
        <fullName evidence="1">Putative repeat protein (TIGR03833 family)</fullName>
    </submittedName>
</protein>
<dbReference type="PANTHER" id="PTHR40069:SF1">
    <property type="entry name" value="YWBE PROTEIN"/>
    <property type="match status" value="1"/>
</dbReference>
<evidence type="ECO:0000313" key="2">
    <source>
        <dbReference type="Proteomes" id="UP000295066"/>
    </source>
</evidence>
<dbReference type="Proteomes" id="UP000295066">
    <property type="component" value="Unassembled WGS sequence"/>
</dbReference>
<dbReference type="OrthoDB" id="9804519at2"/>
<dbReference type="PANTHER" id="PTHR40069">
    <property type="entry name" value="YWBE PROTEIN"/>
    <property type="match status" value="1"/>
</dbReference>
<dbReference type="NCBIfam" id="TIGR03833">
    <property type="entry name" value="YwbE family protein"/>
    <property type="match status" value="1"/>
</dbReference>
<keyword evidence="2" id="KW-1185">Reference proteome</keyword>
<dbReference type="InterPro" id="IPR019240">
    <property type="entry name" value="DUF2196"/>
</dbReference>
<proteinExistence type="predicted"/>
<reference evidence="1 2" key="1">
    <citation type="submission" date="2019-03" db="EMBL/GenBank/DDBJ databases">
        <title>Genomic Encyclopedia of Type Strains, Phase IV (KMG-IV): sequencing the most valuable type-strain genomes for metagenomic binning, comparative biology and taxonomic classification.</title>
        <authorList>
            <person name="Goeker M."/>
        </authorList>
    </citation>
    <scope>NUCLEOTIDE SEQUENCE [LARGE SCALE GENOMIC DNA]</scope>
    <source>
        <strain evidence="1 2">DSM 25964</strain>
    </source>
</reference>
<dbReference type="AlphaFoldDB" id="A0A4R8MBY4"/>
<name>A0A4R8MBY4_9BACT</name>
<comment type="caution">
    <text evidence="1">The sequence shown here is derived from an EMBL/GenBank/DDBJ whole genome shotgun (WGS) entry which is preliminary data.</text>
</comment>
<organism evidence="1 2">
    <name type="scientific">Aminivibrio pyruvatiphilus</name>
    <dbReference type="NCBI Taxonomy" id="1005740"/>
    <lineage>
        <taxon>Bacteria</taxon>
        <taxon>Thermotogati</taxon>
        <taxon>Synergistota</taxon>
        <taxon>Synergistia</taxon>
        <taxon>Synergistales</taxon>
        <taxon>Aminobacteriaceae</taxon>
        <taxon>Aminivibrio</taxon>
    </lineage>
</organism>
<dbReference type="RefSeq" id="WP_133957304.1">
    <property type="nucleotide sequence ID" value="NZ_SORI01000006.1"/>
</dbReference>
<dbReference type="Pfam" id="PF09962">
    <property type="entry name" value="DUF2196"/>
    <property type="match status" value="1"/>
</dbReference>
<evidence type="ECO:0000313" key="1">
    <source>
        <dbReference type="EMBL" id="TDY61256.1"/>
    </source>
</evidence>
<dbReference type="EMBL" id="SORI01000006">
    <property type="protein sequence ID" value="TDY61256.1"/>
    <property type="molecule type" value="Genomic_DNA"/>
</dbReference>
<sequence>MPGRTRADIAPGMKVKVVKKEDQGTGKLTEGIVESLLTKSPHHPRGIKVRLVGGEVGRVREIPEE</sequence>
<gene>
    <name evidence="1" type="ORF">C8D99_106111</name>
</gene>
<accession>A0A4R8MBY4</accession>